<dbReference type="InterPro" id="IPR050312">
    <property type="entry name" value="IolE/XylAMocC-like"/>
</dbReference>
<keyword evidence="2" id="KW-0413">Isomerase</keyword>
<reference evidence="3" key="1">
    <citation type="submission" date="2018-11" db="EMBL/GenBank/DDBJ databases">
        <title>Complete genome sequence of Paenibacillus sp. ML311-T8.</title>
        <authorList>
            <person name="Nam Y.-D."/>
            <person name="Kang J."/>
            <person name="Chung W.-H."/>
            <person name="Park Y.S."/>
        </authorList>
    </citation>
    <scope>NUCLEOTIDE SEQUENCE [LARGE SCALE GENOMIC DNA]</scope>
    <source>
        <strain evidence="3">ML311-T8</strain>
    </source>
</reference>
<evidence type="ECO:0000259" key="1">
    <source>
        <dbReference type="Pfam" id="PF01261"/>
    </source>
</evidence>
<dbReference type="PANTHER" id="PTHR12110">
    <property type="entry name" value="HYDROXYPYRUVATE ISOMERASE"/>
    <property type="match status" value="1"/>
</dbReference>
<protein>
    <submittedName>
        <fullName evidence="2">Sugar phosphate isomerase/epimerase</fullName>
    </submittedName>
</protein>
<gene>
    <name evidence="2" type="ORF">EHS13_32530</name>
</gene>
<keyword evidence="3" id="KW-1185">Reference proteome</keyword>
<dbReference type="RefSeq" id="WP_155704365.1">
    <property type="nucleotide sequence ID" value="NZ_CP034235.1"/>
</dbReference>
<dbReference type="GO" id="GO:0016853">
    <property type="term" value="F:isomerase activity"/>
    <property type="evidence" value="ECO:0007669"/>
    <property type="project" value="UniProtKB-KW"/>
</dbReference>
<dbReference type="InterPro" id="IPR013022">
    <property type="entry name" value="Xyl_isomerase-like_TIM-brl"/>
</dbReference>
<dbReference type="Pfam" id="PF01261">
    <property type="entry name" value="AP_endonuc_2"/>
    <property type="match status" value="1"/>
</dbReference>
<dbReference type="Gene3D" id="3.20.20.150">
    <property type="entry name" value="Divalent-metal-dependent TIM barrel enzymes"/>
    <property type="match status" value="1"/>
</dbReference>
<dbReference type="EMBL" id="CP034235">
    <property type="protein sequence ID" value="QGQ99255.1"/>
    <property type="molecule type" value="Genomic_DNA"/>
</dbReference>
<dbReference type="PANTHER" id="PTHR12110:SF41">
    <property type="entry name" value="INOSOSE DEHYDRATASE"/>
    <property type="match status" value="1"/>
</dbReference>
<accession>A0A6B8RUH1</accession>
<dbReference type="KEGG" id="ppsc:EHS13_32530"/>
<dbReference type="SUPFAM" id="SSF51658">
    <property type="entry name" value="Xylose isomerase-like"/>
    <property type="match status" value="1"/>
</dbReference>
<dbReference type="AlphaFoldDB" id="A0A6B8RUH1"/>
<feature type="domain" description="Xylose isomerase-like TIM barrel" evidence="1">
    <location>
        <begin position="30"/>
        <end position="281"/>
    </location>
</feature>
<evidence type="ECO:0000313" key="2">
    <source>
        <dbReference type="EMBL" id="QGQ99255.1"/>
    </source>
</evidence>
<organism evidence="2 3">
    <name type="scientific">Paenibacillus psychroresistens</name>
    <dbReference type="NCBI Taxonomy" id="1778678"/>
    <lineage>
        <taxon>Bacteria</taxon>
        <taxon>Bacillati</taxon>
        <taxon>Bacillota</taxon>
        <taxon>Bacilli</taxon>
        <taxon>Bacillales</taxon>
        <taxon>Paenibacillaceae</taxon>
        <taxon>Paenibacillus</taxon>
    </lineage>
</organism>
<dbReference type="OrthoDB" id="9814946at2"/>
<dbReference type="InterPro" id="IPR036237">
    <property type="entry name" value="Xyl_isomerase-like_sf"/>
</dbReference>
<evidence type="ECO:0000313" key="3">
    <source>
        <dbReference type="Proteomes" id="UP000426246"/>
    </source>
</evidence>
<sequence length="288" mass="31853">MKTMRIGMNLLLWTDSPAFIKHEELVCTLHKWGFDGVEFPVAPMSHQDISAFSSLCDSLGLGRSAILALDAETADPASSDHRLRLAALNEIKRAIDKSIAIGANVLCGPLFQGLGRFTGAAPTPAEWGWSAETLRLAGEYALEGGVSLALEPLNRFEMYMVNTMEQATQFVKNIALPNVGLLADTHHSNIEENHTAEAWSKSYESIVHVHISENHRGMPGSGHAVTQGVFELLLKRNYEGWLTIEAFGQSVVNLIPRLHLWRAYAENEERIARGGLEFIRSQILPVRE</sequence>
<name>A0A6B8RUH1_9BACL</name>
<dbReference type="Proteomes" id="UP000426246">
    <property type="component" value="Chromosome"/>
</dbReference>
<proteinExistence type="predicted"/>